<dbReference type="InterPro" id="IPR018114">
    <property type="entry name" value="TRYPSIN_HIS"/>
</dbReference>
<dbReference type="GO" id="GO:0006508">
    <property type="term" value="P:proteolysis"/>
    <property type="evidence" value="ECO:0007669"/>
    <property type="project" value="InterPro"/>
</dbReference>
<keyword evidence="2" id="KW-0732">Signal</keyword>
<dbReference type="Gene3D" id="2.40.10.10">
    <property type="entry name" value="Trypsin-like serine proteases"/>
    <property type="match status" value="2"/>
</dbReference>
<gene>
    <name evidence="3" type="ORF">GPX89_13460</name>
</gene>
<dbReference type="CDD" id="cd21112">
    <property type="entry name" value="alphaLP-like"/>
    <property type="match status" value="1"/>
</dbReference>
<dbReference type="GO" id="GO:0004252">
    <property type="term" value="F:serine-type endopeptidase activity"/>
    <property type="evidence" value="ECO:0007669"/>
    <property type="project" value="InterPro"/>
</dbReference>
<evidence type="ECO:0000313" key="4">
    <source>
        <dbReference type="Proteomes" id="UP000466794"/>
    </source>
</evidence>
<dbReference type="InterPro" id="IPR033116">
    <property type="entry name" value="TRYPSIN_SER"/>
</dbReference>
<proteinExistence type="predicted"/>
<dbReference type="Gene3D" id="3.30.300.50">
    <property type="match status" value="1"/>
</dbReference>
<dbReference type="InterPro" id="IPR043504">
    <property type="entry name" value="Peptidase_S1_PA_chymotrypsin"/>
</dbReference>
<organism evidence="3 4">
    <name type="scientific">Nocardia terrae</name>
    <dbReference type="NCBI Taxonomy" id="2675851"/>
    <lineage>
        <taxon>Bacteria</taxon>
        <taxon>Bacillati</taxon>
        <taxon>Actinomycetota</taxon>
        <taxon>Actinomycetes</taxon>
        <taxon>Mycobacteriales</taxon>
        <taxon>Nocardiaceae</taxon>
        <taxon>Nocardia</taxon>
    </lineage>
</organism>
<dbReference type="EMBL" id="WRPP01000002">
    <property type="protein sequence ID" value="MVU78247.1"/>
    <property type="molecule type" value="Genomic_DNA"/>
</dbReference>
<feature type="compositionally biased region" description="Low complexity" evidence="1">
    <location>
        <begin position="335"/>
        <end position="355"/>
    </location>
</feature>
<feature type="chain" id="PRO_5029687585" description="Protease" evidence="2">
    <location>
        <begin position="30"/>
        <end position="480"/>
    </location>
</feature>
<reference evidence="3 4" key="1">
    <citation type="submission" date="2019-12" db="EMBL/GenBank/DDBJ databases">
        <title>Nocardia sp. nov. ET3-3 isolated from soil.</title>
        <authorList>
            <person name="Kanchanasin P."/>
            <person name="Tanasupawat S."/>
            <person name="Yuki M."/>
            <person name="Kudo T."/>
        </authorList>
    </citation>
    <scope>NUCLEOTIDE SEQUENCE [LARGE SCALE GENOMIC DNA]</scope>
    <source>
        <strain evidence="3 4">ET3-3</strain>
    </source>
</reference>
<dbReference type="InterPro" id="IPR009003">
    <property type="entry name" value="Peptidase_S1_PA"/>
</dbReference>
<keyword evidence="4" id="KW-1185">Reference proteome</keyword>
<feature type="region of interest" description="Disordered" evidence="1">
    <location>
        <begin position="307"/>
        <end position="355"/>
    </location>
</feature>
<sequence length="480" mass="49478">MRQRIRATVVPVLACCTAMLTAVMPVSSAVPEDSGGGAVVTDLETAVRRDLHIDMAEYLRRADVAQQLAQFEKLARAAYPMVFAGVRMDGGRALVSLTDGTGFDTAANAARQAGFEVVKVGTSAAALQQQRAAVRRWIEGQPHESANAFIGDAVDVRRNKVVLYTSGGAQVPSELGAVELIASDEPQTGPGMDPGVPITLAAPGEDFKGGQAYEISFDATHYGKCSLGFNATKEGDKEHAFAISAGHCDPNNLVDPASKTTEPHKIYDYVPGELGDELGAFSASAFGPRDYSILRINADQAARFHNNLVVGGPSDKPGAKPSPAPDSPPGGGSSGSADRASTGSSTGRSTSNSATEPIAAATSGTIAIDGTATPVVDMPACKSGAITGYTCGTVDMVGQSFNEGGLPNTDRKVKVEGFFTVKTCSVQGDSGGSVITGTKALGLLSAGTSKNHQCTPSDILTSQPIETVLSENPGLTIRTN</sequence>
<comment type="caution">
    <text evidence="3">The sequence shown here is derived from an EMBL/GenBank/DDBJ whole genome shotgun (WGS) entry which is preliminary data.</text>
</comment>
<dbReference type="PROSITE" id="PS00135">
    <property type="entry name" value="TRYPSIN_SER"/>
    <property type="match status" value="1"/>
</dbReference>
<evidence type="ECO:0000256" key="2">
    <source>
        <dbReference type="SAM" id="SignalP"/>
    </source>
</evidence>
<name>A0A7K1UVA6_9NOCA</name>
<dbReference type="AlphaFoldDB" id="A0A7K1UVA6"/>
<evidence type="ECO:0000313" key="3">
    <source>
        <dbReference type="EMBL" id="MVU78247.1"/>
    </source>
</evidence>
<evidence type="ECO:0008006" key="5">
    <source>
        <dbReference type="Google" id="ProtNLM"/>
    </source>
</evidence>
<dbReference type="SUPFAM" id="SSF50494">
    <property type="entry name" value="Trypsin-like serine proteases"/>
    <property type="match status" value="1"/>
</dbReference>
<protein>
    <recommendedName>
        <fullName evidence="5">Protease</fullName>
    </recommendedName>
</protein>
<dbReference type="RefSeq" id="WP_157387782.1">
    <property type="nucleotide sequence ID" value="NZ_WRPP01000002.1"/>
</dbReference>
<dbReference type="PROSITE" id="PS00134">
    <property type="entry name" value="TRYPSIN_HIS"/>
    <property type="match status" value="1"/>
</dbReference>
<evidence type="ECO:0000256" key="1">
    <source>
        <dbReference type="SAM" id="MobiDB-lite"/>
    </source>
</evidence>
<dbReference type="Proteomes" id="UP000466794">
    <property type="component" value="Unassembled WGS sequence"/>
</dbReference>
<dbReference type="InterPro" id="IPR035070">
    <property type="entry name" value="Streptogrisin_prodomain"/>
</dbReference>
<feature type="signal peptide" evidence="2">
    <location>
        <begin position="1"/>
        <end position="29"/>
    </location>
</feature>
<accession>A0A7K1UVA6</accession>